<name>A0ABP1QN93_9HEXA</name>
<dbReference type="Proteomes" id="UP001642540">
    <property type="component" value="Unassembled WGS sequence"/>
</dbReference>
<comment type="caution">
    <text evidence="10">The sequence shown here is derived from an EMBL/GenBank/DDBJ whole genome shotgun (WGS) entry which is preliminary data.</text>
</comment>
<keyword evidence="3" id="KW-0677">Repeat</keyword>
<dbReference type="Gene3D" id="3.30.160.60">
    <property type="entry name" value="Classic Zinc Finger"/>
    <property type="match status" value="5"/>
</dbReference>
<reference evidence="10 11" key="1">
    <citation type="submission" date="2024-08" db="EMBL/GenBank/DDBJ databases">
        <authorList>
            <person name="Cucini C."/>
            <person name="Frati F."/>
        </authorList>
    </citation>
    <scope>NUCLEOTIDE SEQUENCE [LARGE SCALE GENOMIC DNA]</scope>
</reference>
<keyword evidence="2" id="KW-0479">Metal-binding</keyword>
<feature type="domain" description="C2H2-type" evidence="9">
    <location>
        <begin position="452"/>
        <end position="479"/>
    </location>
</feature>
<organism evidence="10 11">
    <name type="scientific">Orchesella dallaii</name>
    <dbReference type="NCBI Taxonomy" id="48710"/>
    <lineage>
        <taxon>Eukaryota</taxon>
        <taxon>Metazoa</taxon>
        <taxon>Ecdysozoa</taxon>
        <taxon>Arthropoda</taxon>
        <taxon>Hexapoda</taxon>
        <taxon>Collembola</taxon>
        <taxon>Entomobryomorpha</taxon>
        <taxon>Entomobryoidea</taxon>
        <taxon>Orchesellidae</taxon>
        <taxon>Orchesellinae</taxon>
        <taxon>Orchesella</taxon>
    </lineage>
</organism>
<feature type="compositionally biased region" description="Basic and acidic residues" evidence="8">
    <location>
        <begin position="579"/>
        <end position="594"/>
    </location>
</feature>
<feature type="region of interest" description="Disordered" evidence="8">
    <location>
        <begin position="1338"/>
        <end position="1518"/>
    </location>
</feature>
<feature type="compositionally biased region" description="Low complexity" evidence="8">
    <location>
        <begin position="1346"/>
        <end position="1380"/>
    </location>
</feature>
<feature type="region of interest" description="Disordered" evidence="8">
    <location>
        <begin position="952"/>
        <end position="975"/>
    </location>
</feature>
<feature type="region of interest" description="Disordered" evidence="8">
    <location>
        <begin position="761"/>
        <end position="895"/>
    </location>
</feature>
<dbReference type="EMBL" id="CAXLJM020000041">
    <property type="protein sequence ID" value="CAL8109244.1"/>
    <property type="molecule type" value="Genomic_DNA"/>
</dbReference>
<proteinExistence type="predicted"/>
<evidence type="ECO:0000313" key="11">
    <source>
        <dbReference type="Proteomes" id="UP001642540"/>
    </source>
</evidence>
<dbReference type="InterPro" id="IPR043359">
    <property type="entry name" value="GLI-like"/>
</dbReference>
<keyword evidence="11" id="KW-1185">Reference proteome</keyword>
<feature type="compositionally biased region" description="Polar residues" evidence="8">
    <location>
        <begin position="1489"/>
        <end position="1510"/>
    </location>
</feature>
<feature type="compositionally biased region" description="Low complexity" evidence="8">
    <location>
        <begin position="1217"/>
        <end position="1230"/>
    </location>
</feature>
<keyword evidence="4 7" id="KW-0863">Zinc-finger</keyword>
<feature type="region of interest" description="Disordered" evidence="8">
    <location>
        <begin position="566"/>
        <end position="675"/>
    </location>
</feature>
<feature type="region of interest" description="Disordered" evidence="8">
    <location>
        <begin position="1539"/>
        <end position="1577"/>
    </location>
</feature>
<accession>A0ABP1QN93</accession>
<dbReference type="InterPro" id="IPR036236">
    <property type="entry name" value="Znf_C2H2_sf"/>
</dbReference>
<feature type="compositionally biased region" description="Polar residues" evidence="8">
    <location>
        <begin position="1389"/>
        <end position="1451"/>
    </location>
</feature>
<feature type="region of interest" description="Disordered" evidence="8">
    <location>
        <begin position="730"/>
        <end position="749"/>
    </location>
</feature>
<feature type="compositionally biased region" description="Polar residues" evidence="8">
    <location>
        <begin position="797"/>
        <end position="858"/>
    </location>
</feature>
<evidence type="ECO:0000256" key="1">
    <source>
        <dbReference type="ARBA" id="ARBA00004123"/>
    </source>
</evidence>
<dbReference type="PANTHER" id="PTHR45718:SF4">
    <property type="entry name" value="TRANSCRIPTIONAL ACTIVATOR CUBITUS INTERRUPTUS"/>
    <property type="match status" value="1"/>
</dbReference>
<dbReference type="PROSITE" id="PS50157">
    <property type="entry name" value="ZINC_FINGER_C2H2_2"/>
    <property type="match status" value="4"/>
</dbReference>
<feature type="compositionally biased region" description="Low complexity" evidence="8">
    <location>
        <begin position="1469"/>
        <end position="1488"/>
    </location>
</feature>
<sequence>MDPPLSELREYYRLLGSSGAGLPPGIGFPPFSPFGGLPPMDQRAHHNVWEPHTAAAAAAAARIHAIHHGLSVSGSTPSLPELSLLAGRPRSGAEGGAPGGILGGTPTPGVTGSAAELHAAAAAAAYSRLTSPYMDPLYAGLHSSPTASLRLSPIDSRGSAGLGMPPDYMSVAASGFCPRTLSDLHPVSTLSSAELAFAFDSARFTSPRASVNRQQGRKRALSCSPYSDSFDLNSMIRFSPNSLVSLVNGSRGSSAPSASGSYGHLSAGHFMDHSGAISPAFGMSAGMPPGFATAGMPPLQQLQAHLLRSGPLAGSLPGSPFLHHTGLLHGSPFSTHQSLYMPNIHHSLNIKQEGEMTPKASPGVGAVSSTMEVDETGISRKHKVRKEPATSSGTNGEEKCDIDIKDEPADFVETNCHWKDCGLEFCTQEELVKHITADHIQANKKSFICRWKDCSREERPFKAQYMLVVHMRRHTGEKPHKCTFEGCYKAYSRLENLKTHLRSHTGEKPYMCEFPGCTKAFSNASDRAKHQNRTHSNEKPYVCKAPNCNKRYTDPSSLRKHVKTIHGPDFYANKKHKGNDHPSPGDRMGRDNHHPGSPGNEGSPRSEGMGTKTASVSSPSMKSEDPSSPPQHSSPGGASTGTDMNGECPMDDPISDNNVSTTNDLSDGYTDPSPLMATAWDLKEEEEEVEGVAELPELMIGIPVGGNGDEGGMGMGINDARSRFRSRLGAKGVSDPMPSLSPYHGPRRGLGIDNLNRRITDLKMGSPCGGSPGSMSSGSDLNPRLPHANLTILKPPQSVNSANRRDSGNSTISSFYGSSQRSDGGQNSRRSSAMSQVSAALQGISPSTMNGRAVTNASPYDPISPGSSRRSSGVDPPQVAENEPNSLASSSNTLTSSVQAHFHRLHRRACVRSGDYGLDQHDDGSTTTLAMPPQPNAMRSDTSAFAAFIGTGRPIGNSQEIRRMSDPCSSGSRQHGAFSGMTNQMNHSFLQRHQSHNNFNPNNGVANGTHPTPANVDVSIGDDFIIPDDMATYLSEVQNGQVTNNGMNAMRNGCDPVRPSTCPPASINQLPPPPPYNQAVAHNNGMNPNARQNHMMPQNNYNGGYGNMSVGSPATYASSVNGSAAVPSPYTQVNSPAYSHTSVMSPKNPPVPMHSPMSVSCMSPAMVPPSPSSVHTNGHSRVPNTQPPAQVNNNMAGPANSVPYCPPSGQVQANPAQHQSQTQVPTQQSQNYSYHPNHQQQQQQFHGYSNNGSNGYAAHGYGPAAYAQNGSGNMQNQYNHQQTPNPGFYNANSSHYSSQYNSGVTQSQGNYNSNQTGSCQNYGYNQQYNCPCPPNQHGPQHYKNASHQQQMYWQSAQQSQSSHPNQPQQQQVAQNPNPSQMFRHPQPHPGQSGSWNPSAAQQSMNSSVQGHSNQNNHYSNWNPQGYQNGSVQNSGNFNKCMQNSSVSNGTDSKPFRRGTHPGSLPHEIQCQSVTSQSQSSQRMASAQQCHNNPRGNTNPSSSLNHTNRPSNNPPVGMLPETYQRTLEYVQQCQRWSSNEHKLASCPGAGMGNNSRDSCNPLSPDSTTDGKNKVKPSA</sequence>
<dbReference type="InterPro" id="IPR013087">
    <property type="entry name" value="Znf_C2H2_type"/>
</dbReference>
<feature type="region of interest" description="Disordered" evidence="8">
    <location>
        <begin position="74"/>
        <end position="108"/>
    </location>
</feature>
<dbReference type="SMART" id="SM00355">
    <property type="entry name" value="ZnF_C2H2"/>
    <property type="match status" value="5"/>
</dbReference>
<keyword evidence="5" id="KW-0862">Zinc</keyword>
<dbReference type="Pfam" id="PF00096">
    <property type="entry name" value="zf-C2H2"/>
    <property type="match status" value="2"/>
</dbReference>
<evidence type="ECO:0000259" key="9">
    <source>
        <dbReference type="PROSITE" id="PS50157"/>
    </source>
</evidence>
<feature type="compositionally biased region" description="Polar residues" evidence="8">
    <location>
        <begin position="655"/>
        <end position="665"/>
    </location>
</feature>
<evidence type="ECO:0000256" key="8">
    <source>
        <dbReference type="SAM" id="MobiDB-lite"/>
    </source>
</evidence>
<feature type="compositionally biased region" description="Polar residues" evidence="8">
    <location>
        <begin position="1175"/>
        <end position="1195"/>
    </location>
</feature>
<evidence type="ECO:0000256" key="2">
    <source>
        <dbReference type="ARBA" id="ARBA00022723"/>
    </source>
</evidence>
<gene>
    <name evidence="10" type="ORF">ODALV1_LOCUS13230</name>
</gene>
<feature type="domain" description="C2H2-type" evidence="9">
    <location>
        <begin position="541"/>
        <end position="566"/>
    </location>
</feature>
<dbReference type="SUPFAM" id="SSF57667">
    <property type="entry name" value="beta-beta-alpha zinc fingers"/>
    <property type="match status" value="3"/>
</dbReference>
<feature type="compositionally biased region" description="Low complexity" evidence="8">
    <location>
        <begin position="885"/>
        <end position="895"/>
    </location>
</feature>
<feature type="compositionally biased region" description="Low complexity" evidence="8">
    <location>
        <begin position="863"/>
        <end position="873"/>
    </location>
</feature>
<comment type="subcellular location">
    <subcellularLocation>
        <location evidence="1">Nucleus</location>
    </subcellularLocation>
</comment>
<dbReference type="PROSITE" id="PS00028">
    <property type="entry name" value="ZINC_FINGER_C2H2_1"/>
    <property type="match status" value="4"/>
</dbReference>
<evidence type="ECO:0000256" key="3">
    <source>
        <dbReference type="ARBA" id="ARBA00022737"/>
    </source>
</evidence>
<evidence type="ECO:0000256" key="6">
    <source>
        <dbReference type="ARBA" id="ARBA00023242"/>
    </source>
</evidence>
<feature type="compositionally biased region" description="Polar residues" evidence="8">
    <location>
        <begin position="1245"/>
        <end position="1254"/>
    </location>
</feature>
<evidence type="ECO:0000256" key="5">
    <source>
        <dbReference type="ARBA" id="ARBA00022833"/>
    </source>
</evidence>
<dbReference type="InterPro" id="IPR056436">
    <property type="entry name" value="Znf-C2H2_ZIC1-5/GLI1-3-like"/>
</dbReference>
<feature type="domain" description="C2H2-type" evidence="9">
    <location>
        <begin position="510"/>
        <end position="540"/>
    </location>
</feature>
<feature type="region of interest" description="Disordered" evidence="8">
    <location>
        <begin position="1162"/>
        <end position="1309"/>
    </location>
</feature>
<feature type="compositionally biased region" description="Polar residues" evidence="8">
    <location>
        <begin position="1551"/>
        <end position="1568"/>
    </location>
</feature>
<protein>
    <recommendedName>
        <fullName evidence="9">C2H2-type domain-containing protein</fullName>
    </recommendedName>
</protein>
<keyword evidence="6" id="KW-0539">Nucleus</keyword>
<evidence type="ECO:0000313" key="10">
    <source>
        <dbReference type="EMBL" id="CAL8109244.1"/>
    </source>
</evidence>
<dbReference type="Pfam" id="PF23561">
    <property type="entry name" value="zf-C2H2_15"/>
    <property type="match status" value="1"/>
</dbReference>
<feature type="compositionally biased region" description="Polar residues" evidence="8">
    <location>
        <begin position="1268"/>
        <end position="1309"/>
    </location>
</feature>
<feature type="compositionally biased region" description="Gly residues" evidence="8">
    <location>
        <begin position="93"/>
        <end position="103"/>
    </location>
</feature>
<dbReference type="PANTHER" id="PTHR45718">
    <property type="entry name" value="TRANSCRIPTIONAL ACTIVATOR CUBITUS INTERRUPTUS"/>
    <property type="match status" value="1"/>
</dbReference>
<feature type="domain" description="C2H2-type" evidence="9">
    <location>
        <begin position="480"/>
        <end position="509"/>
    </location>
</feature>
<evidence type="ECO:0000256" key="7">
    <source>
        <dbReference type="PROSITE-ProRule" id="PRU00042"/>
    </source>
</evidence>
<evidence type="ECO:0000256" key="4">
    <source>
        <dbReference type="ARBA" id="ARBA00022771"/>
    </source>
</evidence>
<feature type="compositionally biased region" description="Low complexity" evidence="8">
    <location>
        <begin position="1255"/>
        <end position="1267"/>
    </location>
</feature>
<feature type="region of interest" description="Disordered" evidence="8">
    <location>
        <begin position="375"/>
        <end position="400"/>
    </location>
</feature>